<evidence type="ECO:0000256" key="1">
    <source>
        <dbReference type="ARBA" id="ARBA00004141"/>
    </source>
</evidence>
<dbReference type="Proteomes" id="UP000054408">
    <property type="component" value="Unassembled WGS sequence"/>
</dbReference>
<organism evidence="8 9">
    <name type="scientific">Thecamonas trahens ATCC 50062</name>
    <dbReference type="NCBI Taxonomy" id="461836"/>
    <lineage>
        <taxon>Eukaryota</taxon>
        <taxon>Apusozoa</taxon>
        <taxon>Apusomonadida</taxon>
        <taxon>Apusomonadidae</taxon>
        <taxon>Thecamonas</taxon>
    </lineage>
</organism>
<feature type="transmembrane region" description="Helical" evidence="7">
    <location>
        <begin position="118"/>
        <end position="136"/>
    </location>
</feature>
<reference evidence="8 9" key="1">
    <citation type="submission" date="2010-05" db="EMBL/GenBank/DDBJ databases">
        <title>The Genome Sequence of Thecamonas trahens ATCC 50062.</title>
        <authorList>
            <consortium name="The Broad Institute Genome Sequencing Platform"/>
            <person name="Russ C."/>
            <person name="Cuomo C."/>
            <person name="Shea T."/>
            <person name="Young S.K."/>
            <person name="Zeng Q."/>
            <person name="Koehrsen M."/>
            <person name="Haas B."/>
            <person name="Borodovsky M."/>
            <person name="Guigo R."/>
            <person name="Alvarado L."/>
            <person name="Berlin A."/>
            <person name="Bochicchio J."/>
            <person name="Borenstein D."/>
            <person name="Chapman S."/>
            <person name="Chen Z."/>
            <person name="Freedman E."/>
            <person name="Gellesch M."/>
            <person name="Goldberg J."/>
            <person name="Griggs A."/>
            <person name="Gujja S."/>
            <person name="Heilman E."/>
            <person name="Heiman D."/>
            <person name="Hepburn T."/>
            <person name="Howarth C."/>
            <person name="Jen D."/>
            <person name="Larson L."/>
            <person name="Mehta T."/>
            <person name="Park D."/>
            <person name="Pearson M."/>
            <person name="Roberts A."/>
            <person name="Saif S."/>
            <person name="Shenoy N."/>
            <person name="Sisk P."/>
            <person name="Stolte C."/>
            <person name="Sykes S."/>
            <person name="Thomson T."/>
            <person name="Walk T."/>
            <person name="White J."/>
            <person name="Yandava C."/>
            <person name="Burger G."/>
            <person name="Gray M.W."/>
            <person name="Holland P.W.H."/>
            <person name="King N."/>
            <person name="Lang F.B.F."/>
            <person name="Roger A.J."/>
            <person name="Ruiz-Trillo I."/>
            <person name="Lander E."/>
            <person name="Nusbaum C."/>
        </authorList>
    </citation>
    <scope>NUCLEOTIDE SEQUENCE [LARGE SCALE GENOMIC DNA]</scope>
    <source>
        <strain evidence="8 9">ATCC 50062</strain>
    </source>
</reference>
<protein>
    <submittedName>
        <fullName evidence="8">Solute carrier family 47</fullName>
    </submittedName>
</protein>
<feature type="transmembrane region" description="Helical" evidence="7">
    <location>
        <begin position="188"/>
        <end position="207"/>
    </location>
</feature>
<dbReference type="RefSeq" id="XP_013759446.1">
    <property type="nucleotide sequence ID" value="XM_013903992.1"/>
</dbReference>
<evidence type="ECO:0000313" key="8">
    <source>
        <dbReference type="EMBL" id="KNC47512.1"/>
    </source>
</evidence>
<gene>
    <name evidence="8" type="ORF">AMSG_02532</name>
</gene>
<dbReference type="GO" id="GO:1990961">
    <property type="term" value="P:xenobiotic detoxification by transmembrane export across the plasma membrane"/>
    <property type="evidence" value="ECO:0007669"/>
    <property type="project" value="InterPro"/>
</dbReference>
<feature type="transmembrane region" description="Helical" evidence="7">
    <location>
        <begin position="436"/>
        <end position="457"/>
    </location>
</feature>
<keyword evidence="9" id="KW-1185">Reference proteome</keyword>
<dbReference type="EMBL" id="GL349447">
    <property type="protein sequence ID" value="KNC47512.1"/>
    <property type="molecule type" value="Genomic_DNA"/>
</dbReference>
<keyword evidence="5 7" id="KW-0472">Membrane</keyword>
<keyword evidence="4 7" id="KW-1133">Transmembrane helix</keyword>
<dbReference type="OMA" id="WFFVWKL"/>
<feature type="region of interest" description="Disordered" evidence="6">
    <location>
        <begin position="1"/>
        <end position="24"/>
    </location>
</feature>
<dbReference type="PANTHER" id="PTHR11206">
    <property type="entry name" value="MULTIDRUG RESISTANCE PROTEIN"/>
    <property type="match status" value="1"/>
</dbReference>
<accession>A0A0L0D562</accession>
<dbReference type="GO" id="GO:0015297">
    <property type="term" value="F:antiporter activity"/>
    <property type="evidence" value="ECO:0007669"/>
    <property type="project" value="InterPro"/>
</dbReference>
<dbReference type="eggNOG" id="KOG1347">
    <property type="taxonomic scope" value="Eukaryota"/>
</dbReference>
<keyword evidence="3 7" id="KW-0812">Transmembrane</keyword>
<evidence type="ECO:0000256" key="6">
    <source>
        <dbReference type="SAM" id="MobiDB-lite"/>
    </source>
</evidence>
<feature type="transmembrane region" description="Helical" evidence="7">
    <location>
        <begin position="408"/>
        <end position="430"/>
    </location>
</feature>
<feature type="transmembrane region" description="Helical" evidence="7">
    <location>
        <begin position="213"/>
        <end position="236"/>
    </location>
</feature>
<dbReference type="InterPro" id="IPR045069">
    <property type="entry name" value="MATE_euk"/>
</dbReference>
<evidence type="ECO:0000256" key="7">
    <source>
        <dbReference type="SAM" id="Phobius"/>
    </source>
</evidence>
<sequence length="533" mass="55864">MSDSPPRTRAAETESPDLIPTTPPPPRAWAMLPRMVALAWPVVLAYLLEMMIPVTALAVLGHLDSTEVLAGAALGTMFVNVTGMSLGFGLATALDTLCSQAVGARKLALVGVLAQRGALVLMAFAAVVILGLWIHAERILLALGQGAPQAAVAGRYIRYLIPSLPALLLVEVLKKVCFALQIVRPQMVIMLCVNVLNVSAQVVAIHVLKMPYIAVPIIISVTSVVTLVALGGYLAGSGHVAAIWTGWSSEAFRDWAPFLRLGVPGLAMLCLEWWAFEVLALEAGRLSTADLAAQVVVLNIASLAFMVPLGQSVAVSTLVGNFLGAAQPGHAKRAAYAAMVCVLATAVTVGSLLIGLRYQLARAYTRNEHVVQLVARSLVVVGFFQLCDGTQAVCSGVIRGTGRQAIGALANFLGYIVVGLPLGALLTFKVGLGIEGLWLGMTIGLLITSSFFASLVLRQDWQLWSEVAVRRSNEAAAGLAGPGSDRSGSELATAPLLINSDGRARVSESGPESPAAFVIDLELPDSIESAESV</sequence>
<feature type="transmembrane region" description="Helical" evidence="7">
    <location>
        <begin position="37"/>
        <end position="60"/>
    </location>
</feature>
<dbReference type="GeneID" id="25562207"/>
<dbReference type="Pfam" id="PF01554">
    <property type="entry name" value="MatE"/>
    <property type="match status" value="2"/>
</dbReference>
<dbReference type="CDD" id="cd13132">
    <property type="entry name" value="MATE_eukaryotic"/>
    <property type="match status" value="1"/>
</dbReference>
<evidence type="ECO:0000313" key="9">
    <source>
        <dbReference type="Proteomes" id="UP000054408"/>
    </source>
</evidence>
<comment type="similarity">
    <text evidence="2">Belongs to the multi antimicrobial extrusion (MATE) (TC 2.A.66.1) family.</text>
</comment>
<evidence type="ECO:0000256" key="3">
    <source>
        <dbReference type="ARBA" id="ARBA00022692"/>
    </source>
</evidence>
<evidence type="ECO:0000256" key="5">
    <source>
        <dbReference type="ARBA" id="ARBA00023136"/>
    </source>
</evidence>
<dbReference type="AlphaFoldDB" id="A0A0L0D562"/>
<evidence type="ECO:0000256" key="2">
    <source>
        <dbReference type="ARBA" id="ARBA00010199"/>
    </source>
</evidence>
<dbReference type="OrthoDB" id="2126698at2759"/>
<proteinExistence type="inferred from homology"/>
<dbReference type="GO" id="GO:0016020">
    <property type="term" value="C:membrane"/>
    <property type="evidence" value="ECO:0007669"/>
    <property type="project" value="UniProtKB-SubCell"/>
</dbReference>
<name>A0A0L0D562_THETB</name>
<feature type="transmembrane region" description="Helical" evidence="7">
    <location>
        <begin position="257"/>
        <end position="276"/>
    </location>
</feature>
<dbReference type="InterPro" id="IPR002528">
    <property type="entry name" value="MATE_fam"/>
</dbReference>
<feature type="transmembrane region" description="Helical" evidence="7">
    <location>
        <begin position="296"/>
        <end position="323"/>
    </location>
</feature>
<feature type="transmembrane region" description="Helical" evidence="7">
    <location>
        <begin position="72"/>
        <end position="97"/>
    </location>
</feature>
<feature type="transmembrane region" description="Helical" evidence="7">
    <location>
        <begin position="335"/>
        <end position="358"/>
    </location>
</feature>
<evidence type="ECO:0000256" key="4">
    <source>
        <dbReference type="ARBA" id="ARBA00022989"/>
    </source>
</evidence>
<dbReference type="STRING" id="461836.A0A0L0D562"/>
<dbReference type="NCBIfam" id="TIGR00797">
    <property type="entry name" value="matE"/>
    <property type="match status" value="1"/>
</dbReference>
<comment type="subcellular location">
    <subcellularLocation>
        <location evidence="1">Membrane</location>
        <topology evidence="1">Multi-pass membrane protein</topology>
    </subcellularLocation>
</comment>
<dbReference type="GO" id="GO:0042910">
    <property type="term" value="F:xenobiotic transmembrane transporter activity"/>
    <property type="evidence" value="ECO:0007669"/>
    <property type="project" value="InterPro"/>
</dbReference>